<reference evidence="10 11" key="1">
    <citation type="journal article" date="2024" name="bioRxiv">
        <title>A reference genome for Trichogramma kaykai: A tiny desert-dwelling parasitoid wasp with competing sex-ratio distorters.</title>
        <authorList>
            <person name="Culotta J."/>
            <person name="Lindsey A.R."/>
        </authorList>
    </citation>
    <scope>NUCLEOTIDE SEQUENCE [LARGE SCALE GENOMIC DNA]</scope>
    <source>
        <strain evidence="10 11">KSX58</strain>
    </source>
</reference>
<evidence type="ECO:0000313" key="11">
    <source>
        <dbReference type="Proteomes" id="UP001627154"/>
    </source>
</evidence>
<feature type="domain" description="UTP23 sensor motif region" evidence="9">
    <location>
        <begin position="191"/>
        <end position="207"/>
    </location>
</feature>
<keyword evidence="2" id="KW-0690">Ribosome biogenesis</keyword>
<feature type="compositionally biased region" description="Basic residues" evidence="8">
    <location>
        <begin position="231"/>
        <end position="242"/>
    </location>
</feature>
<name>A0ABD2XJ87_9HYME</name>
<comment type="function">
    <text evidence="5">Involved in rRNA-processing and ribosome biogenesis.</text>
</comment>
<keyword evidence="3" id="KW-0698">rRNA processing</keyword>
<dbReference type="InterPro" id="IPR006984">
    <property type="entry name" value="Fcf1/UTP23"/>
</dbReference>
<sequence length="251" mass="28382">MKVKRLKKASKHLNFYVNNYKFFAPYQILIDGTFTQAALQNKFNIEQQMPKYFQSEIKLLTTQCVIVETEKLGPKLYGASLIVKKFAVHICGHGKKTVSGSECLRSMVGAKNESRYIVATQDRLLQDQLRNVPGCPVMYLHGVTPTLEAPSPKDKEHLKHLLDKIIMSEDQEKTLQMLKKNAGIVEEEVIKKKKKIKGPNPLSVKKKLNKSDKANTGVQATNNDRVDKSGKVKKRKRVKLPAHVKEALKSS</sequence>
<dbReference type="CDD" id="cd09866">
    <property type="entry name" value="PIN_Fcf1-Utp23-H"/>
    <property type="match status" value="1"/>
</dbReference>
<accession>A0ABD2XJ87</accession>
<keyword evidence="11" id="KW-1185">Reference proteome</keyword>
<evidence type="ECO:0000256" key="4">
    <source>
        <dbReference type="ARBA" id="ARBA00023242"/>
    </source>
</evidence>
<dbReference type="EMBL" id="JBJJXI010000021">
    <property type="protein sequence ID" value="KAL3405204.1"/>
    <property type="molecule type" value="Genomic_DNA"/>
</dbReference>
<feature type="compositionally biased region" description="Polar residues" evidence="8">
    <location>
        <begin position="214"/>
        <end position="223"/>
    </location>
</feature>
<evidence type="ECO:0000256" key="5">
    <source>
        <dbReference type="ARBA" id="ARBA00037300"/>
    </source>
</evidence>
<dbReference type="FunFam" id="3.40.50.1010:FF:000006">
    <property type="entry name" value="rRNA-processing protein UTP23 homolog"/>
    <property type="match status" value="1"/>
</dbReference>
<dbReference type="Pfam" id="PF24779">
    <property type="entry name" value="UTP23_sensor"/>
    <property type="match status" value="1"/>
</dbReference>
<comment type="caution">
    <text evidence="10">The sequence shown here is derived from an EMBL/GenBank/DDBJ whole genome shotgun (WGS) entry which is preliminary data.</text>
</comment>
<evidence type="ECO:0000313" key="10">
    <source>
        <dbReference type="EMBL" id="KAL3405204.1"/>
    </source>
</evidence>
<comment type="subcellular location">
    <subcellularLocation>
        <location evidence="1">Nucleus</location>
        <location evidence="1">Nucleolus</location>
    </subcellularLocation>
</comment>
<dbReference type="SUPFAM" id="SSF88723">
    <property type="entry name" value="PIN domain-like"/>
    <property type="match status" value="1"/>
</dbReference>
<protein>
    <recommendedName>
        <fullName evidence="7">rRNA-processing protein UTP23 homolog</fullName>
    </recommendedName>
</protein>
<feature type="region of interest" description="Disordered" evidence="8">
    <location>
        <begin position="195"/>
        <end position="251"/>
    </location>
</feature>
<gene>
    <name evidence="10" type="ORF">TKK_002244</name>
</gene>
<evidence type="ECO:0000256" key="3">
    <source>
        <dbReference type="ARBA" id="ARBA00022552"/>
    </source>
</evidence>
<proteinExistence type="inferred from homology"/>
<evidence type="ECO:0000256" key="6">
    <source>
        <dbReference type="ARBA" id="ARBA00038503"/>
    </source>
</evidence>
<organism evidence="10 11">
    <name type="scientific">Trichogramma kaykai</name>
    <dbReference type="NCBI Taxonomy" id="54128"/>
    <lineage>
        <taxon>Eukaryota</taxon>
        <taxon>Metazoa</taxon>
        <taxon>Ecdysozoa</taxon>
        <taxon>Arthropoda</taxon>
        <taxon>Hexapoda</taxon>
        <taxon>Insecta</taxon>
        <taxon>Pterygota</taxon>
        <taxon>Neoptera</taxon>
        <taxon>Endopterygota</taxon>
        <taxon>Hymenoptera</taxon>
        <taxon>Apocrita</taxon>
        <taxon>Proctotrupomorpha</taxon>
        <taxon>Chalcidoidea</taxon>
        <taxon>Trichogrammatidae</taxon>
        <taxon>Trichogramma</taxon>
    </lineage>
</organism>
<dbReference type="Pfam" id="PF04900">
    <property type="entry name" value="Fcf1"/>
    <property type="match status" value="1"/>
</dbReference>
<evidence type="ECO:0000256" key="8">
    <source>
        <dbReference type="SAM" id="MobiDB-lite"/>
    </source>
</evidence>
<dbReference type="InterPro" id="IPR029060">
    <property type="entry name" value="PIN-like_dom_sf"/>
</dbReference>
<dbReference type="GO" id="GO:0006364">
    <property type="term" value="P:rRNA processing"/>
    <property type="evidence" value="ECO:0007669"/>
    <property type="project" value="UniProtKB-KW"/>
</dbReference>
<evidence type="ECO:0000256" key="2">
    <source>
        <dbReference type="ARBA" id="ARBA00022517"/>
    </source>
</evidence>
<dbReference type="AlphaFoldDB" id="A0ABD2XJ87"/>
<dbReference type="InterPro" id="IPR057776">
    <property type="entry name" value="UTP23_sensor"/>
</dbReference>
<dbReference type="GO" id="GO:0005730">
    <property type="term" value="C:nucleolus"/>
    <property type="evidence" value="ECO:0007669"/>
    <property type="project" value="UniProtKB-SubCell"/>
</dbReference>
<evidence type="ECO:0000256" key="1">
    <source>
        <dbReference type="ARBA" id="ARBA00004604"/>
    </source>
</evidence>
<evidence type="ECO:0000256" key="7">
    <source>
        <dbReference type="ARBA" id="ARBA00071400"/>
    </source>
</evidence>
<dbReference type="Gene3D" id="3.40.50.1010">
    <property type="entry name" value="5'-nuclease"/>
    <property type="match status" value="1"/>
</dbReference>
<comment type="similarity">
    <text evidence="6">Belongs to the UTP23/FCF1 family. UTP23 subfamily.</text>
</comment>
<dbReference type="Proteomes" id="UP001627154">
    <property type="component" value="Unassembled WGS sequence"/>
</dbReference>
<keyword evidence="4" id="KW-0539">Nucleus</keyword>
<dbReference type="PANTHER" id="PTHR12416">
    <property type="entry name" value="RRNA-PROCESSING PROTEIN UTP23 HOMOLOG"/>
    <property type="match status" value="1"/>
</dbReference>
<evidence type="ECO:0000259" key="9">
    <source>
        <dbReference type="Pfam" id="PF24779"/>
    </source>
</evidence>